<keyword evidence="5" id="KW-1185">Reference proteome</keyword>
<dbReference type="Gene3D" id="1.10.10.2910">
    <property type="match status" value="1"/>
</dbReference>
<name>A0A7X1E0F2_9PSED</name>
<dbReference type="RefSeq" id="WP_185706775.1">
    <property type="nucleotide sequence ID" value="NZ_JAAXCY010000005.1"/>
</dbReference>
<dbReference type="EMBL" id="JAAXCZ010000004">
    <property type="protein sequence ID" value="MBC2381316.1"/>
    <property type="molecule type" value="Genomic_DNA"/>
</dbReference>
<proteinExistence type="predicted"/>
<dbReference type="EMBL" id="JAAXCY010000005">
    <property type="protein sequence ID" value="MBC2407305.1"/>
    <property type="molecule type" value="Genomic_DNA"/>
</dbReference>
<accession>A0A7X1E0F2</accession>
<protein>
    <submittedName>
        <fullName evidence="3">ImmA/IrrE family metallo-endopeptidase</fullName>
    </submittedName>
</protein>
<gene>
    <name evidence="2" type="ORF">HF209_10200</name>
    <name evidence="3" type="ORF">HF257_14940</name>
</gene>
<evidence type="ECO:0000313" key="5">
    <source>
        <dbReference type="Proteomes" id="UP000534677"/>
    </source>
</evidence>
<dbReference type="PANTHER" id="PTHR43236:SF1">
    <property type="entry name" value="BLL7220 PROTEIN"/>
    <property type="match status" value="1"/>
</dbReference>
<dbReference type="AlphaFoldDB" id="A0A7X1E0F2"/>
<sequence>MSGPSCEVPARSEAEIFKLAATVRSDLKITADAFPIIEFLELGMPQFFEGFALEVGTMAQMGSNHGLTIPSENVIRLREDVYDRCCEGQGRDRFTAAHELGHYLMHRNAPIKFHRAEQGRLPAYLDSEWQANRFAGAILMPESLMRECNTLFDVMRRFGVSYDAASYQNRVLAKKGKMRILN</sequence>
<dbReference type="Proteomes" id="UP000520513">
    <property type="component" value="Unassembled WGS sequence"/>
</dbReference>
<comment type="caution">
    <text evidence="3">The sequence shown here is derived from an EMBL/GenBank/DDBJ whole genome shotgun (WGS) entry which is preliminary data.</text>
</comment>
<evidence type="ECO:0000313" key="2">
    <source>
        <dbReference type="EMBL" id="MBC2381316.1"/>
    </source>
</evidence>
<evidence type="ECO:0000313" key="4">
    <source>
        <dbReference type="Proteomes" id="UP000520513"/>
    </source>
</evidence>
<reference evidence="4 5" key="1">
    <citation type="submission" date="2020-04" db="EMBL/GenBank/DDBJ databases">
        <title>Pseudomonas crami sp. nov., a novel proteolytic bacterial species isolated from cream.</title>
        <authorList>
            <person name="Hofmann K."/>
            <person name="Woller A."/>
            <person name="Huptas C."/>
            <person name="Wenning M."/>
            <person name="Scherer S."/>
            <person name="Doll E.V."/>
        </authorList>
    </citation>
    <scope>NUCLEOTIDE SEQUENCE [LARGE SCALE GENOMIC DNA]</scope>
    <source>
        <strain evidence="2 5">WS 5096</strain>
        <strain evidence="3 4">WS 5106</strain>
    </source>
</reference>
<dbReference type="InterPro" id="IPR010359">
    <property type="entry name" value="IrrE_HExxH"/>
</dbReference>
<dbReference type="Pfam" id="PF06114">
    <property type="entry name" value="Peptidase_M78"/>
    <property type="match status" value="1"/>
</dbReference>
<evidence type="ECO:0000259" key="1">
    <source>
        <dbReference type="Pfam" id="PF06114"/>
    </source>
</evidence>
<dbReference type="PANTHER" id="PTHR43236">
    <property type="entry name" value="ANTITOXIN HIGA1"/>
    <property type="match status" value="1"/>
</dbReference>
<feature type="domain" description="IrrE N-terminal-like" evidence="1">
    <location>
        <begin position="89"/>
        <end position="167"/>
    </location>
</feature>
<organism evidence="3 4">
    <name type="scientific">Pseudomonas cremoris</name>
    <dbReference type="NCBI Taxonomy" id="2724178"/>
    <lineage>
        <taxon>Bacteria</taxon>
        <taxon>Pseudomonadati</taxon>
        <taxon>Pseudomonadota</taxon>
        <taxon>Gammaproteobacteria</taxon>
        <taxon>Pseudomonadales</taxon>
        <taxon>Pseudomonadaceae</taxon>
        <taxon>Pseudomonas</taxon>
    </lineage>
</organism>
<evidence type="ECO:0000313" key="3">
    <source>
        <dbReference type="EMBL" id="MBC2407305.1"/>
    </source>
</evidence>
<dbReference type="InterPro" id="IPR052345">
    <property type="entry name" value="Rad_response_metalloprotease"/>
</dbReference>
<dbReference type="Proteomes" id="UP000534677">
    <property type="component" value="Unassembled WGS sequence"/>
</dbReference>